<dbReference type="GO" id="GO:0032259">
    <property type="term" value="P:methylation"/>
    <property type="evidence" value="ECO:0007669"/>
    <property type="project" value="UniProtKB-KW"/>
</dbReference>
<evidence type="ECO:0000313" key="14">
    <source>
        <dbReference type="Proteomes" id="UP000323161"/>
    </source>
</evidence>
<dbReference type="Gene3D" id="3.40.50.150">
    <property type="entry name" value="Vaccinia Virus protein VP39"/>
    <property type="match status" value="1"/>
</dbReference>
<proteinExistence type="inferred from homology"/>
<keyword evidence="5" id="KW-0949">S-adenosyl-L-methionine</keyword>
<evidence type="ECO:0000256" key="1">
    <source>
        <dbReference type="ARBA" id="ARBA00006594"/>
    </source>
</evidence>
<dbReference type="PANTHER" id="PTHR33841">
    <property type="entry name" value="DNA METHYLTRANSFERASE YEEA-RELATED"/>
    <property type="match status" value="1"/>
</dbReference>
<dbReference type="RefSeq" id="WP_149600351.1">
    <property type="nucleotide sequence ID" value="NZ_VTUU01000004.1"/>
</dbReference>
<dbReference type="InterPro" id="IPR011639">
    <property type="entry name" value="MethylTrfase_TaqI-like_dom"/>
</dbReference>
<dbReference type="Proteomes" id="UP000323161">
    <property type="component" value="Unassembled WGS sequence"/>
</dbReference>
<dbReference type="PRINTS" id="PR00507">
    <property type="entry name" value="N12N6MTFRASE"/>
</dbReference>
<dbReference type="GO" id="GO:0008170">
    <property type="term" value="F:N-methyltransferase activity"/>
    <property type="evidence" value="ECO:0007669"/>
    <property type="project" value="InterPro"/>
</dbReference>
<evidence type="ECO:0000256" key="3">
    <source>
        <dbReference type="ARBA" id="ARBA00022603"/>
    </source>
</evidence>
<dbReference type="GO" id="GO:0005524">
    <property type="term" value="F:ATP binding"/>
    <property type="evidence" value="ECO:0007669"/>
    <property type="project" value="UniProtKB-KW"/>
</dbReference>
<keyword evidence="14" id="KW-1185">Reference proteome</keyword>
<gene>
    <name evidence="13" type="ORF">FWJ25_11145</name>
</gene>
<dbReference type="GO" id="GO:0003677">
    <property type="term" value="F:DNA binding"/>
    <property type="evidence" value="ECO:0007669"/>
    <property type="project" value="UniProtKB-KW"/>
</dbReference>
<protein>
    <recommendedName>
        <fullName evidence="2">site-specific DNA-methyltransferase (adenine-specific)</fullName>
        <ecNumber evidence="2">2.1.1.72</ecNumber>
    </recommendedName>
</protein>
<dbReference type="Pfam" id="PF04313">
    <property type="entry name" value="HSDR_N"/>
    <property type="match status" value="1"/>
</dbReference>
<accession>A0A5B0VIJ5</accession>
<feature type="domain" description="Type II methyltransferase M.TaqI-like" evidence="11">
    <location>
        <begin position="477"/>
        <end position="662"/>
    </location>
</feature>
<reference evidence="13 14" key="1">
    <citation type="submission" date="2019-08" db="EMBL/GenBank/DDBJ databases">
        <title>Marinobacter ZYF650 sp. nov., a marine bacterium isolated from seawater of the Mariana trench.</title>
        <authorList>
            <person name="Ahmad W."/>
        </authorList>
    </citation>
    <scope>NUCLEOTIDE SEQUENCE [LARGE SCALE GENOMIC DNA]</scope>
    <source>
        <strain evidence="13 14">ZYF650</strain>
    </source>
</reference>
<comment type="similarity">
    <text evidence="1">Belongs to the N(4)/N(6)-methyltransferase family.</text>
</comment>
<dbReference type="InterPro" id="IPR003356">
    <property type="entry name" value="DNA_methylase_A-5"/>
</dbReference>
<evidence type="ECO:0000313" key="13">
    <source>
        <dbReference type="EMBL" id="KAA1173955.1"/>
    </source>
</evidence>
<dbReference type="GO" id="GO:0009307">
    <property type="term" value="P:DNA restriction-modification system"/>
    <property type="evidence" value="ECO:0007669"/>
    <property type="project" value="UniProtKB-KW"/>
</dbReference>
<dbReference type="Pfam" id="PF02384">
    <property type="entry name" value="N6_Mtase"/>
    <property type="match status" value="1"/>
</dbReference>
<keyword evidence="6" id="KW-0680">Restriction system</keyword>
<evidence type="ECO:0000256" key="2">
    <source>
        <dbReference type="ARBA" id="ARBA00011900"/>
    </source>
</evidence>
<evidence type="ECO:0000256" key="4">
    <source>
        <dbReference type="ARBA" id="ARBA00022679"/>
    </source>
</evidence>
<evidence type="ECO:0000259" key="11">
    <source>
        <dbReference type="Pfam" id="PF07669"/>
    </source>
</evidence>
<dbReference type="AlphaFoldDB" id="A0A5B0VIJ5"/>
<keyword evidence="4" id="KW-0808">Transferase</keyword>
<dbReference type="InterPro" id="IPR050953">
    <property type="entry name" value="N4_N6_ade-DNA_methylase"/>
</dbReference>
<evidence type="ECO:0000256" key="8">
    <source>
        <dbReference type="ARBA" id="ARBA00047942"/>
    </source>
</evidence>
<evidence type="ECO:0000256" key="5">
    <source>
        <dbReference type="ARBA" id="ARBA00022691"/>
    </source>
</evidence>
<sequence>MPAPEIVKRLVDTFSNNINFYKSEKYNEAQMRKEFLDPFFRELGWDMDNVSGFAPQYRDVIHEASIKIGGSTKAPDYAFSIHGQYKFFLEAKKPSVNVRDDSEPAYQLRRYGWSAKLPVSILTDFEEFAIYDCRKRPKRNEKASTSRISYFKFDEYVNRWDEIYSIFSKDAILKGSFDKYTIDSKRHKGTETVDKAFLQEIEGWRSSLAKNLALRNAELDARDLNFAVQKTIDRIVFLRICEDRGTEDYKRLASLLNKREVYHNLVELFKEADDRYNSGLFHFSSEKGRGARDSLTPGLIVDDRVLKDIISNLYYPDSPYEFSVLPADILGQVYEQFLGKTIRLTASHQAKIEEKPEVRKSGGVYYTPSYIVDYIVEKTLGNILNGTNPDIENPISVLSAAKIKVLDPACGSGSFLIVAYQYLIDWHLKQYTTDIETGELQKGKLKRHSSGKSPKIYQTPTGEWRLTVDERKRILLNNIYGVDLDSQAVEVTKLSLLLKVLEGETQQQLQRDFIAARERILPDLGHNIQCGNSLIGPNIYFSEESQILDDEIEYRLNVFDWESSFPEVSKAGGFDCIIGNPPYVDLKGFPEQELSYIFKNYSCANNRINLFATFMEKSFSLIKNESGYFSMIVPTSILSQASYAELREKIINEATLLDIARLPNESFGSAAGEVKVDTVIVTWNTPRKPSVSVNLIAYRGYERITSITKDAAHVSGKLSVDYLSQSPDFVWPISTTDEQHLVLKKIESEGVQLDTLVEFCLGFTPYDKYKGHTKKQIEEKVFHADYKKDSTFKKLLKGNDVRRYHVAWNGETWISYGDWLGAPREQRFFTEKRILVKQIIDWGSLRIWSTLTSDELYNSQNAFNLLSKSDISLEYILGILNSKLLNFYHQKRFLDEFKMRFQKILIRDCKRFPIHVVDLEKSDEKERHGKMVVLVKRMLDLVKRASTEGNPSKAKLLESQIASTDKMIDKLVYQLYGLSEAEIQIVEQSNATDD</sequence>
<dbReference type="PANTHER" id="PTHR33841:SF1">
    <property type="entry name" value="DNA METHYLTRANSFERASE A"/>
    <property type="match status" value="1"/>
</dbReference>
<comment type="caution">
    <text evidence="13">The sequence shown here is derived from an EMBL/GenBank/DDBJ whole genome shotgun (WGS) entry which is preliminary data.</text>
</comment>
<dbReference type="InterPro" id="IPR023135">
    <property type="entry name" value="N6_DNA_MeTrfase_TaqI_C"/>
</dbReference>
<evidence type="ECO:0000256" key="7">
    <source>
        <dbReference type="ARBA" id="ARBA00023125"/>
    </source>
</evidence>
<dbReference type="SUPFAM" id="SSF53335">
    <property type="entry name" value="S-adenosyl-L-methionine-dependent methyltransferases"/>
    <property type="match status" value="1"/>
</dbReference>
<dbReference type="InterPro" id="IPR025931">
    <property type="entry name" value="TaqI_C"/>
</dbReference>
<dbReference type="EC" id="2.1.1.72" evidence="2"/>
<dbReference type="PROSITE" id="PS00092">
    <property type="entry name" value="N6_MTASE"/>
    <property type="match status" value="1"/>
</dbReference>
<dbReference type="InterPro" id="IPR029063">
    <property type="entry name" value="SAM-dependent_MTases_sf"/>
</dbReference>
<dbReference type="Pfam" id="PF12950">
    <property type="entry name" value="TaqI_C"/>
    <property type="match status" value="1"/>
</dbReference>
<dbReference type="InterPro" id="IPR002052">
    <property type="entry name" value="DNA_methylase_N6_adenine_CS"/>
</dbReference>
<organism evidence="13 14">
    <name type="scientific">Marinobacter salinexigens</name>
    <dbReference type="NCBI Taxonomy" id="2919747"/>
    <lineage>
        <taxon>Bacteria</taxon>
        <taxon>Pseudomonadati</taxon>
        <taxon>Pseudomonadota</taxon>
        <taxon>Gammaproteobacteria</taxon>
        <taxon>Pseudomonadales</taxon>
        <taxon>Marinobacteraceae</taxon>
        <taxon>Marinobacter</taxon>
    </lineage>
</organism>
<evidence type="ECO:0000259" key="9">
    <source>
        <dbReference type="Pfam" id="PF02384"/>
    </source>
</evidence>
<comment type="catalytic activity">
    <reaction evidence="8">
        <text>a 2'-deoxyadenosine in DNA + S-adenosyl-L-methionine = an N(6)-methyl-2'-deoxyadenosine in DNA + S-adenosyl-L-homocysteine + H(+)</text>
        <dbReference type="Rhea" id="RHEA:15197"/>
        <dbReference type="Rhea" id="RHEA-COMP:12418"/>
        <dbReference type="Rhea" id="RHEA-COMP:12419"/>
        <dbReference type="ChEBI" id="CHEBI:15378"/>
        <dbReference type="ChEBI" id="CHEBI:57856"/>
        <dbReference type="ChEBI" id="CHEBI:59789"/>
        <dbReference type="ChEBI" id="CHEBI:90615"/>
        <dbReference type="ChEBI" id="CHEBI:90616"/>
        <dbReference type="EC" id="2.1.1.72"/>
    </reaction>
</comment>
<evidence type="ECO:0000259" key="10">
    <source>
        <dbReference type="Pfam" id="PF04313"/>
    </source>
</evidence>
<feature type="domain" description="DNA methylase adenine-specific" evidence="9">
    <location>
        <begin position="328"/>
        <end position="434"/>
    </location>
</feature>
<dbReference type="GO" id="GO:0009035">
    <property type="term" value="F:type I site-specific deoxyribonuclease activity"/>
    <property type="evidence" value="ECO:0007669"/>
    <property type="project" value="UniProtKB-EC"/>
</dbReference>
<dbReference type="InterPro" id="IPR007409">
    <property type="entry name" value="Restrct_endonuc_type1_HsdR_N"/>
</dbReference>
<keyword evidence="7" id="KW-0238">DNA-binding</keyword>
<evidence type="ECO:0000259" key="12">
    <source>
        <dbReference type="Pfam" id="PF12950"/>
    </source>
</evidence>
<feature type="domain" description="Restriction endonuclease type I HsdR N-terminal" evidence="10">
    <location>
        <begin position="60"/>
        <end position="138"/>
    </location>
</feature>
<keyword evidence="3 13" id="KW-0489">Methyltransferase</keyword>
<dbReference type="EMBL" id="VTUU01000004">
    <property type="protein sequence ID" value="KAA1173955.1"/>
    <property type="molecule type" value="Genomic_DNA"/>
</dbReference>
<evidence type="ECO:0000256" key="6">
    <source>
        <dbReference type="ARBA" id="ARBA00022747"/>
    </source>
</evidence>
<name>A0A5B0VIJ5_9GAMM</name>
<dbReference type="GO" id="GO:0009007">
    <property type="term" value="F:site-specific DNA-methyltransferase (adenine-specific) activity"/>
    <property type="evidence" value="ECO:0007669"/>
    <property type="project" value="UniProtKB-EC"/>
</dbReference>
<dbReference type="Pfam" id="PF07669">
    <property type="entry name" value="Eco57I"/>
    <property type="match status" value="1"/>
</dbReference>
<dbReference type="Gene3D" id="3.90.220.10">
    <property type="entry name" value="Adenine-n6-DNA-methyltransferase Taqi, Chain A, domain 2"/>
    <property type="match status" value="1"/>
</dbReference>
<feature type="domain" description="TaqI-like C-terminal specificity" evidence="12">
    <location>
        <begin position="794"/>
        <end position="914"/>
    </location>
</feature>